<sequence>MKSLEPHINVVRLLGCCTEKEPIFVILEYVNKGKLQTYLRNSRAEKHYGNTHGKSNILTSGDLTSFMYQVARGMDFLSSRGIIHRDLAARNILITDEHTCKVADFGFARDVVTSKIYERKSEGKLPIR</sequence>
<dbReference type="GO" id="GO:0005524">
    <property type="term" value="F:ATP binding"/>
    <property type="evidence" value="ECO:0007669"/>
    <property type="project" value="InterPro"/>
</dbReference>
<accession>A0A1B0GMN7</accession>
<dbReference type="SUPFAM" id="SSF56112">
    <property type="entry name" value="Protein kinase-like (PK-like)"/>
    <property type="match status" value="1"/>
</dbReference>
<dbReference type="Gene3D" id="3.30.200.20">
    <property type="entry name" value="Phosphorylase Kinase, domain 1"/>
    <property type="match status" value="1"/>
</dbReference>
<dbReference type="SMART" id="SM00219">
    <property type="entry name" value="TyrKc"/>
    <property type="match status" value="1"/>
</dbReference>
<dbReference type="EnsemblMetazoa" id="PPAI003228-RA">
    <property type="protein sequence ID" value="PPAI003228-PA"/>
    <property type="gene ID" value="PPAI003228"/>
</dbReference>
<dbReference type="GO" id="GO:0043235">
    <property type="term" value="C:receptor complex"/>
    <property type="evidence" value="ECO:0007669"/>
    <property type="project" value="TreeGrafter"/>
</dbReference>
<dbReference type="InterPro" id="IPR011009">
    <property type="entry name" value="Kinase-like_dom_sf"/>
</dbReference>
<dbReference type="VEuPathDB" id="VectorBase:PPAI003228"/>
<dbReference type="InterPro" id="IPR008266">
    <property type="entry name" value="Tyr_kinase_AS"/>
</dbReference>
<dbReference type="PROSITE" id="PS00109">
    <property type="entry name" value="PROTEIN_KINASE_TYR"/>
    <property type="match status" value="1"/>
</dbReference>
<organism evidence="1 2">
    <name type="scientific">Phlebotomus papatasi</name>
    <name type="common">Sandfly</name>
    <dbReference type="NCBI Taxonomy" id="29031"/>
    <lineage>
        <taxon>Eukaryota</taxon>
        <taxon>Metazoa</taxon>
        <taxon>Ecdysozoa</taxon>
        <taxon>Arthropoda</taxon>
        <taxon>Hexapoda</taxon>
        <taxon>Insecta</taxon>
        <taxon>Pterygota</taxon>
        <taxon>Neoptera</taxon>
        <taxon>Endopterygota</taxon>
        <taxon>Diptera</taxon>
        <taxon>Nematocera</taxon>
        <taxon>Psychodoidea</taxon>
        <taxon>Psychodidae</taxon>
        <taxon>Phlebotomus</taxon>
        <taxon>Phlebotomus</taxon>
    </lineage>
</organism>
<dbReference type="GO" id="GO:0004714">
    <property type="term" value="F:transmembrane receptor protein tyrosine kinase activity"/>
    <property type="evidence" value="ECO:0007669"/>
    <property type="project" value="TreeGrafter"/>
</dbReference>
<dbReference type="PRINTS" id="PR00109">
    <property type="entry name" value="TYRKINASE"/>
</dbReference>
<dbReference type="GO" id="GO:0007169">
    <property type="term" value="P:cell surface receptor protein tyrosine kinase signaling pathway"/>
    <property type="evidence" value="ECO:0007669"/>
    <property type="project" value="TreeGrafter"/>
</dbReference>
<dbReference type="Pfam" id="PF07714">
    <property type="entry name" value="PK_Tyr_Ser-Thr"/>
    <property type="match status" value="1"/>
</dbReference>
<name>A0A1B0GMN7_PHLPP</name>
<dbReference type="InterPro" id="IPR020635">
    <property type="entry name" value="Tyr_kinase_cat_dom"/>
</dbReference>
<dbReference type="EMBL" id="AJVK01026353">
    <property type="status" value="NOT_ANNOTATED_CDS"/>
    <property type="molecule type" value="Genomic_DNA"/>
</dbReference>
<dbReference type="VEuPathDB" id="VectorBase:PPAPM1_009473"/>
<protein>
    <submittedName>
        <fullName evidence="1">Uncharacterized protein</fullName>
    </submittedName>
</protein>
<dbReference type="Gene3D" id="1.10.510.10">
    <property type="entry name" value="Transferase(Phosphotransferase) domain 1"/>
    <property type="match status" value="1"/>
</dbReference>
<dbReference type="InterPro" id="IPR001245">
    <property type="entry name" value="Ser-Thr/Tyr_kinase_cat_dom"/>
</dbReference>
<evidence type="ECO:0000313" key="1">
    <source>
        <dbReference type="EnsemblMetazoa" id="PPAI003228-PA"/>
    </source>
</evidence>
<dbReference type="AlphaFoldDB" id="A0A1B0GMN7"/>
<dbReference type="PANTHER" id="PTHR24416:SF621">
    <property type="entry name" value="TYROSINE KINASE RECEPTOR CAD96CA"/>
    <property type="match status" value="1"/>
</dbReference>
<dbReference type="GO" id="GO:0005886">
    <property type="term" value="C:plasma membrane"/>
    <property type="evidence" value="ECO:0007669"/>
    <property type="project" value="TreeGrafter"/>
</dbReference>
<dbReference type="InterPro" id="IPR000719">
    <property type="entry name" value="Prot_kinase_dom"/>
</dbReference>
<dbReference type="PROSITE" id="PS50011">
    <property type="entry name" value="PROTEIN_KINASE_DOM"/>
    <property type="match status" value="1"/>
</dbReference>
<dbReference type="PANTHER" id="PTHR24416">
    <property type="entry name" value="TYROSINE-PROTEIN KINASE RECEPTOR"/>
    <property type="match status" value="1"/>
</dbReference>
<proteinExistence type="predicted"/>
<dbReference type="InterPro" id="IPR050122">
    <property type="entry name" value="RTK"/>
</dbReference>
<reference evidence="1" key="1">
    <citation type="submission" date="2022-08" db="UniProtKB">
        <authorList>
            <consortium name="EnsemblMetazoa"/>
        </authorList>
    </citation>
    <scope>IDENTIFICATION</scope>
    <source>
        <strain evidence="1">Israel</strain>
    </source>
</reference>
<dbReference type="Proteomes" id="UP000092462">
    <property type="component" value="Unassembled WGS sequence"/>
</dbReference>
<evidence type="ECO:0000313" key="2">
    <source>
        <dbReference type="Proteomes" id="UP000092462"/>
    </source>
</evidence>
<keyword evidence="2" id="KW-1185">Reference proteome</keyword>